<comment type="caution">
    <text evidence="1">The sequence shown here is derived from an EMBL/GenBank/DDBJ whole genome shotgun (WGS) entry which is preliminary data.</text>
</comment>
<name>A0A5C6AP38_9BACT</name>
<organism evidence="1 2">
    <name type="scientific">Stieleria varia</name>
    <dbReference type="NCBI Taxonomy" id="2528005"/>
    <lineage>
        <taxon>Bacteria</taxon>
        <taxon>Pseudomonadati</taxon>
        <taxon>Planctomycetota</taxon>
        <taxon>Planctomycetia</taxon>
        <taxon>Pirellulales</taxon>
        <taxon>Pirellulaceae</taxon>
        <taxon>Stieleria</taxon>
    </lineage>
</organism>
<dbReference type="Proteomes" id="UP000320176">
    <property type="component" value="Unassembled WGS sequence"/>
</dbReference>
<evidence type="ECO:0000313" key="2">
    <source>
        <dbReference type="Proteomes" id="UP000320176"/>
    </source>
</evidence>
<gene>
    <name evidence="1" type="ORF">Pla52n_44100</name>
</gene>
<dbReference type="EMBL" id="SJPN01000005">
    <property type="protein sequence ID" value="TWU01039.1"/>
    <property type="molecule type" value="Genomic_DNA"/>
</dbReference>
<dbReference type="AlphaFoldDB" id="A0A5C6AP38"/>
<proteinExistence type="predicted"/>
<keyword evidence="2" id="KW-1185">Reference proteome</keyword>
<protein>
    <submittedName>
        <fullName evidence="1">Uncharacterized protein</fullName>
    </submittedName>
</protein>
<accession>A0A5C6AP38</accession>
<reference evidence="1 2" key="1">
    <citation type="submission" date="2019-02" db="EMBL/GenBank/DDBJ databases">
        <title>Deep-cultivation of Planctomycetes and their phenomic and genomic characterization uncovers novel biology.</title>
        <authorList>
            <person name="Wiegand S."/>
            <person name="Jogler M."/>
            <person name="Boedeker C."/>
            <person name="Pinto D."/>
            <person name="Vollmers J."/>
            <person name="Rivas-Marin E."/>
            <person name="Kohn T."/>
            <person name="Peeters S.H."/>
            <person name="Heuer A."/>
            <person name="Rast P."/>
            <person name="Oberbeckmann S."/>
            <person name="Bunk B."/>
            <person name="Jeske O."/>
            <person name="Meyerdierks A."/>
            <person name="Storesund J.E."/>
            <person name="Kallscheuer N."/>
            <person name="Luecker S."/>
            <person name="Lage O.M."/>
            <person name="Pohl T."/>
            <person name="Merkel B.J."/>
            <person name="Hornburger P."/>
            <person name="Mueller R.-W."/>
            <person name="Bruemmer F."/>
            <person name="Labrenz M."/>
            <person name="Spormann A.M."/>
            <person name="Op Den Camp H."/>
            <person name="Overmann J."/>
            <person name="Amann R."/>
            <person name="Jetten M.S.M."/>
            <person name="Mascher T."/>
            <person name="Medema M.H."/>
            <person name="Devos D.P."/>
            <person name="Kaster A.-K."/>
            <person name="Ovreas L."/>
            <person name="Rohde M."/>
            <person name="Galperin M.Y."/>
            <person name="Jogler C."/>
        </authorList>
    </citation>
    <scope>NUCLEOTIDE SEQUENCE [LARGE SCALE GENOMIC DNA]</scope>
    <source>
        <strain evidence="1 2">Pla52n</strain>
    </source>
</reference>
<evidence type="ECO:0000313" key="1">
    <source>
        <dbReference type="EMBL" id="TWU01039.1"/>
    </source>
</evidence>
<sequence length="159" mass="17547">MLLFPYVYYMAGVGAPCGDAAAFDGDAVSEIGACVTRMLKICSKADVDPLAQRRKTALQRKWRGDDVPIDELVPGFDNATNWDDITSQYSAIAKGPGTYHRTFAVAELLERNGWKSRKLTQLVRSSHAGSEEHGESIRIPSSCSAKSLGSRLIEHMRQW</sequence>